<dbReference type="InterPro" id="IPR000873">
    <property type="entry name" value="AMP-dep_synth/lig_dom"/>
</dbReference>
<evidence type="ECO:0000259" key="1">
    <source>
        <dbReference type="Pfam" id="PF00501"/>
    </source>
</evidence>
<feature type="domain" description="AMP-dependent synthetase/ligase" evidence="1">
    <location>
        <begin position="8"/>
        <end position="358"/>
    </location>
</feature>
<evidence type="ECO:0000313" key="3">
    <source>
        <dbReference type="EMBL" id="RZT86946.1"/>
    </source>
</evidence>
<organism evidence="3 4">
    <name type="scientific">Pseudonocardia sediminis</name>
    <dbReference type="NCBI Taxonomy" id="1397368"/>
    <lineage>
        <taxon>Bacteria</taxon>
        <taxon>Bacillati</taxon>
        <taxon>Actinomycetota</taxon>
        <taxon>Actinomycetes</taxon>
        <taxon>Pseudonocardiales</taxon>
        <taxon>Pseudonocardiaceae</taxon>
        <taxon>Pseudonocardia</taxon>
    </lineage>
</organism>
<dbReference type="Gene3D" id="3.30.300.30">
    <property type="match status" value="1"/>
</dbReference>
<dbReference type="InterPro" id="IPR020845">
    <property type="entry name" value="AMP-binding_CS"/>
</dbReference>
<dbReference type="PANTHER" id="PTHR43767:SF1">
    <property type="entry name" value="NONRIBOSOMAL PEPTIDE SYNTHASE PES1 (EUROFUNG)-RELATED"/>
    <property type="match status" value="1"/>
</dbReference>
<dbReference type="OrthoDB" id="3172305at2"/>
<proteinExistence type="predicted"/>
<dbReference type="AlphaFoldDB" id="A0A4Q7UYD0"/>
<evidence type="ECO:0000313" key="4">
    <source>
        <dbReference type="Proteomes" id="UP000291591"/>
    </source>
</evidence>
<dbReference type="InterPro" id="IPR050237">
    <property type="entry name" value="ATP-dep_AMP-bd_enzyme"/>
</dbReference>
<feature type="domain" description="AMP-binding enzyme C-terminal" evidence="2">
    <location>
        <begin position="408"/>
        <end position="485"/>
    </location>
</feature>
<reference evidence="3 4" key="1">
    <citation type="submission" date="2019-02" db="EMBL/GenBank/DDBJ databases">
        <title>Sequencing the genomes of 1000 actinobacteria strains.</title>
        <authorList>
            <person name="Klenk H.-P."/>
        </authorList>
    </citation>
    <scope>NUCLEOTIDE SEQUENCE [LARGE SCALE GENOMIC DNA]</scope>
    <source>
        <strain evidence="3 4">DSM 45779</strain>
    </source>
</reference>
<accession>A0A4Q7UYD0</accession>
<dbReference type="Gene3D" id="2.30.38.10">
    <property type="entry name" value="Luciferase, Domain 3"/>
    <property type="match status" value="1"/>
</dbReference>
<name>A0A4Q7UYD0_PSEST</name>
<dbReference type="Proteomes" id="UP000291591">
    <property type="component" value="Unassembled WGS sequence"/>
</dbReference>
<dbReference type="EMBL" id="SHKL01000001">
    <property type="protein sequence ID" value="RZT86946.1"/>
    <property type="molecule type" value="Genomic_DNA"/>
</dbReference>
<keyword evidence="4" id="KW-1185">Reference proteome</keyword>
<gene>
    <name evidence="3" type="ORF">EV383_3846</name>
</gene>
<dbReference type="InterPro" id="IPR045851">
    <property type="entry name" value="AMP-bd_C_sf"/>
</dbReference>
<keyword evidence="3" id="KW-0436">Ligase</keyword>
<dbReference type="GO" id="GO:0016878">
    <property type="term" value="F:acid-thiol ligase activity"/>
    <property type="evidence" value="ECO:0007669"/>
    <property type="project" value="UniProtKB-ARBA"/>
</dbReference>
<dbReference type="RefSeq" id="WP_130291161.1">
    <property type="nucleotide sequence ID" value="NZ_SHKL01000001.1"/>
</dbReference>
<dbReference type="Pfam" id="PF00501">
    <property type="entry name" value="AMP-binding"/>
    <property type="match status" value="1"/>
</dbReference>
<dbReference type="SUPFAM" id="SSF56801">
    <property type="entry name" value="Acetyl-CoA synthetase-like"/>
    <property type="match status" value="1"/>
</dbReference>
<dbReference type="Pfam" id="PF13193">
    <property type="entry name" value="AMP-binding_C"/>
    <property type="match status" value="1"/>
</dbReference>
<protein>
    <submittedName>
        <fullName evidence="3">2-furoate---CoA ligase</fullName>
    </submittedName>
</protein>
<sequence>MDLATTLRWTAERHPDRTAVSGTGRHLTYRAWEARVNRLAGALRASGVGPGDRVALSLTGGEPLASLHLAAQVLGAVSVPLSTRFATDELAYCLDDARASLVVTDDAQAERTAAAAGAVPVRTAAELDAAAEREPDTAAWPGPSEDDLSVLLYTSGTTGKPKGVPRTHRAERTAAVAHAVQTRQRQGERVLGVMPMFHTMGLRTLLCSIVVGGTWVAQPAFAADEAISLVVDEGVSSLYLVPTMFWSLLRAGGLERARGLDRLAYAGAAMTPALAEELTTAVAPSAFVNHFGSTEIYTFTIGPDAAAKPGCAGRAGIFSRVRLVAPEVGAAPDAVVAPGEQGQVIVSLDSPEAFAGYWQRPDADAKAIRDGWYYTGDLAVTDDEGDLWVSGRVDDMINSGGENIYPDEIEAVLARCPEIDDVCVVGLADDRWGHAVTAFVVPVRGADPLGAADKALAFARAALPSLKRPKRVIAVEAIPRSGVGKTLRRTLTAGDYEARGEARA</sequence>
<dbReference type="PANTHER" id="PTHR43767">
    <property type="entry name" value="LONG-CHAIN-FATTY-ACID--COA LIGASE"/>
    <property type="match status" value="1"/>
</dbReference>
<dbReference type="Gene3D" id="3.40.50.980">
    <property type="match status" value="2"/>
</dbReference>
<evidence type="ECO:0000259" key="2">
    <source>
        <dbReference type="Pfam" id="PF13193"/>
    </source>
</evidence>
<dbReference type="InterPro" id="IPR025110">
    <property type="entry name" value="AMP-bd_C"/>
</dbReference>
<comment type="caution">
    <text evidence="3">The sequence shown here is derived from an EMBL/GenBank/DDBJ whole genome shotgun (WGS) entry which is preliminary data.</text>
</comment>
<dbReference type="PROSITE" id="PS00455">
    <property type="entry name" value="AMP_BINDING"/>
    <property type="match status" value="1"/>
</dbReference>